<protein>
    <submittedName>
        <fullName evidence="6">Pleckstrin homology-like domain family B member 1 isoform X15</fullName>
    </submittedName>
</protein>
<dbReference type="CDD" id="cd14673">
    <property type="entry name" value="PH_PHLDB1_2"/>
    <property type="match status" value="1"/>
</dbReference>
<feature type="compositionally biased region" description="Polar residues" evidence="3">
    <location>
        <begin position="182"/>
        <end position="197"/>
    </location>
</feature>
<feature type="compositionally biased region" description="Low complexity" evidence="3">
    <location>
        <begin position="274"/>
        <end position="295"/>
    </location>
</feature>
<feature type="domain" description="PH" evidence="4">
    <location>
        <begin position="1278"/>
        <end position="1381"/>
    </location>
</feature>
<dbReference type="InterPro" id="IPR011993">
    <property type="entry name" value="PH-like_dom_sf"/>
</dbReference>
<feature type="compositionally biased region" description="Low complexity" evidence="3">
    <location>
        <begin position="485"/>
        <end position="494"/>
    </location>
</feature>
<evidence type="ECO:0000259" key="4">
    <source>
        <dbReference type="PROSITE" id="PS50003"/>
    </source>
</evidence>
<evidence type="ECO:0000256" key="1">
    <source>
        <dbReference type="ARBA" id="ARBA00023054"/>
    </source>
</evidence>
<dbReference type="InterPro" id="IPR001849">
    <property type="entry name" value="PH_domain"/>
</dbReference>
<dbReference type="PANTHER" id="PTHR12156:SF23">
    <property type="entry name" value="PLECKSTRIN HOMOLOGY-LIKE DOMAIN FAMILY B MEMBER 1"/>
    <property type="match status" value="1"/>
</dbReference>
<dbReference type="PROSITE" id="PS50003">
    <property type="entry name" value="PH_DOMAIN"/>
    <property type="match status" value="1"/>
</dbReference>
<feature type="region of interest" description="Disordered" evidence="3">
    <location>
        <begin position="392"/>
        <end position="600"/>
    </location>
</feature>
<feature type="region of interest" description="Disordered" evidence="3">
    <location>
        <begin position="1141"/>
        <end position="1161"/>
    </location>
</feature>
<name>A0ABM4Y5Y3_VULVU</name>
<feature type="region of interest" description="Disordered" evidence="3">
    <location>
        <begin position="675"/>
        <end position="733"/>
    </location>
</feature>
<reference evidence="6" key="1">
    <citation type="submission" date="2025-08" db="UniProtKB">
        <authorList>
            <consortium name="RefSeq"/>
        </authorList>
    </citation>
    <scope>IDENTIFICATION</scope>
    <source>
        <tissue evidence="6">Cell line</tissue>
    </source>
</reference>
<dbReference type="Gene3D" id="2.60.200.20">
    <property type="match status" value="1"/>
</dbReference>
<feature type="region of interest" description="Disordered" evidence="3">
    <location>
        <begin position="167"/>
        <end position="209"/>
    </location>
</feature>
<evidence type="ECO:0000313" key="5">
    <source>
        <dbReference type="Proteomes" id="UP001652641"/>
    </source>
</evidence>
<organism evidence="5 6">
    <name type="scientific">Vulpes vulpes</name>
    <name type="common">Red fox</name>
    <dbReference type="NCBI Taxonomy" id="9627"/>
    <lineage>
        <taxon>Eukaryota</taxon>
        <taxon>Metazoa</taxon>
        <taxon>Chordata</taxon>
        <taxon>Craniata</taxon>
        <taxon>Vertebrata</taxon>
        <taxon>Euteleostomi</taxon>
        <taxon>Mammalia</taxon>
        <taxon>Eutheria</taxon>
        <taxon>Laurasiatheria</taxon>
        <taxon>Carnivora</taxon>
        <taxon>Caniformia</taxon>
        <taxon>Canidae</taxon>
        <taxon>Vulpes</taxon>
    </lineage>
</organism>
<evidence type="ECO:0000256" key="3">
    <source>
        <dbReference type="SAM" id="MobiDB-lite"/>
    </source>
</evidence>
<feature type="compositionally biased region" description="Low complexity" evidence="3">
    <location>
        <begin position="993"/>
        <end position="1014"/>
    </location>
</feature>
<dbReference type="CDD" id="cd22713">
    <property type="entry name" value="FHA_PHLB1"/>
    <property type="match status" value="1"/>
</dbReference>
<feature type="region of interest" description="Disordered" evidence="3">
    <location>
        <begin position="987"/>
        <end position="1038"/>
    </location>
</feature>
<feature type="region of interest" description="Disordered" evidence="3">
    <location>
        <begin position="233"/>
        <end position="357"/>
    </location>
</feature>
<evidence type="ECO:0000313" key="6">
    <source>
        <dbReference type="RefSeq" id="XP_072585698.1"/>
    </source>
</evidence>
<proteinExistence type="predicted"/>
<keyword evidence="1 2" id="KW-0175">Coiled coil</keyword>
<feature type="coiled-coil region" evidence="2">
    <location>
        <begin position="1060"/>
        <end position="1087"/>
    </location>
</feature>
<feature type="compositionally biased region" description="Polar residues" evidence="3">
    <location>
        <begin position="568"/>
        <end position="580"/>
    </location>
</feature>
<keyword evidence="5" id="KW-1185">Reference proteome</keyword>
<dbReference type="SMART" id="SM00233">
    <property type="entry name" value="PH"/>
    <property type="match status" value="1"/>
</dbReference>
<dbReference type="Proteomes" id="UP001652641">
    <property type="component" value="Chromosome 12"/>
</dbReference>
<dbReference type="GeneID" id="112920342"/>
<dbReference type="Pfam" id="PF00498">
    <property type="entry name" value="FHA"/>
    <property type="match status" value="1"/>
</dbReference>
<dbReference type="Gene3D" id="2.30.29.30">
    <property type="entry name" value="Pleckstrin-homology domain (PH domain)/Phosphotyrosine-binding domain (PTB)"/>
    <property type="match status" value="1"/>
</dbReference>
<accession>A0ABM4Y5Y3</accession>
<dbReference type="SUPFAM" id="SSF50729">
    <property type="entry name" value="PH domain-like"/>
    <property type="match status" value="1"/>
</dbReference>
<dbReference type="Pfam" id="PF00169">
    <property type="entry name" value="PH"/>
    <property type="match status" value="1"/>
</dbReference>
<dbReference type="InterPro" id="IPR052212">
    <property type="entry name" value="PH-like_domain"/>
</dbReference>
<dbReference type="InterPro" id="IPR037810">
    <property type="entry name" value="PHLDB1/2/3_PH"/>
</dbReference>
<feature type="coiled-coil region" evidence="2">
    <location>
        <begin position="1170"/>
        <end position="1229"/>
    </location>
</feature>
<sequence>MRRPGRGVGWRPGPQELWSPRTMDTLNRNQVGPGCKTQAMVKKGPLDLIETGKGLKVQTDKPHLVSLGSGRLSTAITLLPLEEGKTVIGSAARDISLQGPGLAPEHCYIENVRGTLTLYPCGNACSIDGLPIRQPTRLTQGCMVCLGQSTFLRFNHPAEAKWMKSMIPAGGRAPGPPYSPGSAESESLVNGNHTPQPATRGPSACASHSSLVSSIEKDLQEIMDSLVLEEPGAAGKKPAATSPLSPMANGGRYLLSPPTSPGAMSVGSSYENTSPAFSPLSSPASSGSCASHSPSGQEPAPSMPPLVPARSSSYHLALQPPQPRPSGARPSESPRLGRKGGHERPPSPGLRGLLTDSPAATVLAEARRATESPRLGGQLPVVAISLSEYPASGARSQPTSIPGSPKFQPPVPAPRNKIGTLQDRPPSPFRELPSTERVLTTSPSRQLVGRTFSDGSVARTLQPPESPRLGRRGLDSMRELPPLSPSLSRRALSPMPTRTTPDPKLTREVAESPRPRRWAAHGASPEDFSLTLGARGRRTRSPSPTLGESLAPRKGSFSGRLSPAYSLGSLTGASPRQSPRAQRKLSSGDLRVPVTRERKNSITEISDNEDDLLEYHRRQRQERLWEQEMERLERQRLETILNLCAEYSRADGGLEAGELPSIGEAAAALALAGRRPSRGLSGAPGASGRSTEEPGGATPRLWECVERSDEENLKEECSSTESTQQEHEDAPSTKLQGEVLALEEERAQVLGRVEQLKVRVKELEQQLQESAREAEMERALLQGEREAERALLQKEQKAVDQLQEKLVTLETGIQKERDKERAELAAGRRHLEARQALYAELQTQLDNCPESVREQLQEQLRREAEALETETKLFEDLEFQQLERESRVEEERELAGQGLLRSQAELLRSITKRKERLAVLDSQAGQIRAQAVQESERLARDKNASLQLLQKEKERLTMLEGRYHSLTGGRPFPKTTSTLKEVYRSKMDGEATSPLPRTRSGPLPSSSGSSSSSSQLSVATLGRSPSPKSALLAQNGTGSLPRNLAATLQDIETKRQLALQQKGQQVIEEQRRRLAELKQKAAAEAQCQWDALHGAAPFPPGPSGFPPLMHHSILHHLPAGRERGEEGEHAYDTLSLESSDSMETSISTGGNSACSPDNMSSASGLDVGKIEEMEKMLKEAHAEKSRLMESREREMELRRQALEEERRRREQVERRLQSESARRQQLVEKEVKMREKQFSQARPLTRYLPIRKEDFDLKTHIESSGHGVDTCLHVVLSSKVCRGYLVKMGGKIKSWKKRWFVFDRLKRTLSYYVDKHETKLKGVIYFQAIEEVYYDHLRSAAKSPNPALTFCVKTHDRLYYMVAPSAEAMRIWMDVIVTGAEGYTQFMN</sequence>
<dbReference type="SUPFAM" id="SSF49879">
    <property type="entry name" value="SMAD/FHA domain"/>
    <property type="match status" value="1"/>
</dbReference>
<dbReference type="InterPro" id="IPR000253">
    <property type="entry name" value="FHA_dom"/>
</dbReference>
<gene>
    <name evidence="6" type="primary">PHLDB1</name>
</gene>
<dbReference type="RefSeq" id="XP_072585698.1">
    <property type="nucleotide sequence ID" value="XM_072729597.1"/>
</dbReference>
<feature type="compositionally biased region" description="Basic and acidic residues" evidence="3">
    <location>
        <begin position="703"/>
        <end position="717"/>
    </location>
</feature>
<evidence type="ECO:0000256" key="2">
    <source>
        <dbReference type="SAM" id="Coils"/>
    </source>
</evidence>
<dbReference type="InterPro" id="IPR008984">
    <property type="entry name" value="SMAD_FHA_dom_sf"/>
</dbReference>
<feature type="compositionally biased region" description="Basic and acidic residues" evidence="3">
    <location>
        <begin position="504"/>
        <end position="514"/>
    </location>
</feature>
<dbReference type="PANTHER" id="PTHR12156">
    <property type="entry name" value="PLECKSTRIN HOMOLOGY-LIKE DOMAIN, FAMILY B, MEMBER 3"/>
    <property type="match status" value="1"/>
</dbReference>